<organism evidence="4 5">
    <name type="scientific">Haloferula chungangensis</name>
    <dbReference type="NCBI Taxonomy" id="1048331"/>
    <lineage>
        <taxon>Bacteria</taxon>
        <taxon>Pseudomonadati</taxon>
        <taxon>Verrucomicrobiota</taxon>
        <taxon>Verrucomicrobiia</taxon>
        <taxon>Verrucomicrobiales</taxon>
        <taxon>Verrucomicrobiaceae</taxon>
        <taxon>Haloferula</taxon>
    </lineage>
</organism>
<evidence type="ECO:0000256" key="1">
    <source>
        <dbReference type="ARBA" id="ARBA00023125"/>
    </source>
</evidence>
<dbReference type="Pfam" id="PF00440">
    <property type="entry name" value="TetR_N"/>
    <property type="match status" value="1"/>
</dbReference>
<protein>
    <submittedName>
        <fullName evidence="4">TetR/AcrR family transcriptional regulator</fullName>
    </submittedName>
</protein>
<dbReference type="Gene3D" id="1.10.357.10">
    <property type="entry name" value="Tetracycline Repressor, domain 2"/>
    <property type="match status" value="1"/>
</dbReference>
<keyword evidence="1 2" id="KW-0238">DNA-binding</keyword>
<comment type="caution">
    <text evidence="4">The sequence shown here is derived from an EMBL/GenBank/DDBJ whole genome shotgun (WGS) entry which is preliminary data.</text>
</comment>
<dbReference type="PANTHER" id="PTHR30055:SF235">
    <property type="entry name" value="TRANSCRIPTIONAL REGULATORY PROTEIN"/>
    <property type="match status" value="1"/>
</dbReference>
<accession>A0ABW2L5Z6</accession>
<feature type="DNA-binding region" description="H-T-H motif" evidence="2">
    <location>
        <begin position="57"/>
        <end position="76"/>
    </location>
</feature>
<evidence type="ECO:0000313" key="5">
    <source>
        <dbReference type="Proteomes" id="UP001596472"/>
    </source>
</evidence>
<dbReference type="InterPro" id="IPR009057">
    <property type="entry name" value="Homeodomain-like_sf"/>
</dbReference>
<dbReference type="SUPFAM" id="SSF46689">
    <property type="entry name" value="Homeodomain-like"/>
    <property type="match status" value="1"/>
</dbReference>
<sequence>MASLIPTQIIQMHILNIYSKHFPPGGVTLGMPAPSTKSRLLTAAVGIFAEKGYRDATVAEVCEAAGANIASVNYHFGSKENLFRHVLRKAFKRSEEEFPLDGGLSSDAPGERRLHAFMSGMIRRNFDPGPAGDFNRIMIHQGTREFAPDELVVAEVGELQGVILGSILHQLLGKIPKAILAQAKLNIVALCVFPSLAHRVRAHIFPTEMSPEKLSEFIDRQHAFALAGIATFASANP</sequence>
<proteinExistence type="predicted"/>
<evidence type="ECO:0000256" key="2">
    <source>
        <dbReference type="PROSITE-ProRule" id="PRU00335"/>
    </source>
</evidence>
<name>A0ABW2L5Z6_9BACT</name>
<gene>
    <name evidence="4" type="ORF">ACFQY0_11130</name>
</gene>
<dbReference type="EMBL" id="JBHTBS010000005">
    <property type="protein sequence ID" value="MFC7337732.1"/>
    <property type="molecule type" value="Genomic_DNA"/>
</dbReference>
<dbReference type="InterPro" id="IPR050109">
    <property type="entry name" value="HTH-type_TetR-like_transc_reg"/>
</dbReference>
<dbReference type="PROSITE" id="PS01081">
    <property type="entry name" value="HTH_TETR_1"/>
    <property type="match status" value="1"/>
</dbReference>
<feature type="domain" description="HTH tetR-type" evidence="3">
    <location>
        <begin position="34"/>
        <end position="94"/>
    </location>
</feature>
<dbReference type="PANTHER" id="PTHR30055">
    <property type="entry name" value="HTH-TYPE TRANSCRIPTIONAL REGULATOR RUTR"/>
    <property type="match status" value="1"/>
</dbReference>
<dbReference type="PRINTS" id="PR00455">
    <property type="entry name" value="HTHTETR"/>
</dbReference>
<keyword evidence="5" id="KW-1185">Reference proteome</keyword>
<dbReference type="InterPro" id="IPR001647">
    <property type="entry name" value="HTH_TetR"/>
</dbReference>
<dbReference type="Proteomes" id="UP001596472">
    <property type="component" value="Unassembled WGS sequence"/>
</dbReference>
<dbReference type="PROSITE" id="PS50977">
    <property type="entry name" value="HTH_TETR_2"/>
    <property type="match status" value="1"/>
</dbReference>
<reference evidence="5" key="1">
    <citation type="journal article" date="2019" name="Int. J. Syst. Evol. Microbiol.">
        <title>The Global Catalogue of Microorganisms (GCM) 10K type strain sequencing project: providing services to taxonomists for standard genome sequencing and annotation.</title>
        <authorList>
            <consortium name="The Broad Institute Genomics Platform"/>
            <consortium name="The Broad Institute Genome Sequencing Center for Infectious Disease"/>
            <person name="Wu L."/>
            <person name="Ma J."/>
        </authorList>
    </citation>
    <scope>NUCLEOTIDE SEQUENCE [LARGE SCALE GENOMIC DNA]</scope>
    <source>
        <strain evidence="5">CGMCC 4.1467</strain>
    </source>
</reference>
<evidence type="ECO:0000313" key="4">
    <source>
        <dbReference type="EMBL" id="MFC7337732.1"/>
    </source>
</evidence>
<evidence type="ECO:0000259" key="3">
    <source>
        <dbReference type="PROSITE" id="PS50977"/>
    </source>
</evidence>
<dbReference type="InterPro" id="IPR023772">
    <property type="entry name" value="DNA-bd_HTH_TetR-type_CS"/>
</dbReference>